<evidence type="ECO:0000256" key="1">
    <source>
        <dbReference type="ARBA" id="ARBA00022729"/>
    </source>
</evidence>
<dbReference type="Gene3D" id="2.70.70.10">
    <property type="entry name" value="Glucose Permease (Domain IIA)"/>
    <property type="match status" value="1"/>
</dbReference>
<sequence length="201" mass="20473">MAGTLWAIGSVAAAVAGLGASIVPASAAPPSPLADIPAQVAKAVPRAVAAVGPSDGLSRWAVVVLSRQVLVPYAEPVDAPVIDRFRPPSTPYGPGNRGWEYATEAGGVVRAAADGIVTFAGTVGGSTAVTISHADGLRTSYSYLTATSIRTGDRIRLGDPVGQSGARLHFGVRRGEVYLDPAVLFAPPAVRRVRLVPLSAS</sequence>
<dbReference type="InterPro" id="IPR011055">
    <property type="entry name" value="Dup_hybrid_motif"/>
</dbReference>
<dbReference type="CDD" id="cd12797">
    <property type="entry name" value="M23_peptidase"/>
    <property type="match status" value="1"/>
</dbReference>
<protein>
    <submittedName>
        <fullName evidence="3">Unannotated protein</fullName>
    </submittedName>
</protein>
<feature type="domain" description="M23ase beta-sheet core" evidence="2">
    <location>
        <begin position="96"/>
        <end position="181"/>
    </location>
</feature>
<dbReference type="Pfam" id="PF01551">
    <property type="entry name" value="Peptidase_M23"/>
    <property type="match status" value="1"/>
</dbReference>
<gene>
    <name evidence="3" type="ORF">UFOPK2754_00997</name>
</gene>
<proteinExistence type="predicted"/>
<dbReference type="SUPFAM" id="SSF51261">
    <property type="entry name" value="Duplicated hybrid motif"/>
    <property type="match status" value="1"/>
</dbReference>
<evidence type="ECO:0000259" key="2">
    <source>
        <dbReference type="Pfam" id="PF01551"/>
    </source>
</evidence>
<dbReference type="InterPro" id="IPR050570">
    <property type="entry name" value="Cell_wall_metabolism_enzyme"/>
</dbReference>
<name>A0A6J6SUE3_9ZZZZ</name>
<organism evidence="3">
    <name type="scientific">freshwater metagenome</name>
    <dbReference type="NCBI Taxonomy" id="449393"/>
    <lineage>
        <taxon>unclassified sequences</taxon>
        <taxon>metagenomes</taxon>
        <taxon>ecological metagenomes</taxon>
    </lineage>
</organism>
<dbReference type="PANTHER" id="PTHR21666:SF289">
    <property type="entry name" value="L-ALA--D-GLU ENDOPEPTIDASE"/>
    <property type="match status" value="1"/>
</dbReference>
<accession>A0A6J6SUE3</accession>
<dbReference type="PANTHER" id="PTHR21666">
    <property type="entry name" value="PEPTIDASE-RELATED"/>
    <property type="match status" value="1"/>
</dbReference>
<dbReference type="EMBL" id="CAEZYR010000028">
    <property type="protein sequence ID" value="CAB4738521.1"/>
    <property type="molecule type" value="Genomic_DNA"/>
</dbReference>
<reference evidence="3" key="1">
    <citation type="submission" date="2020-05" db="EMBL/GenBank/DDBJ databases">
        <authorList>
            <person name="Chiriac C."/>
            <person name="Salcher M."/>
            <person name="Ghai R."/>
            <person name="Kavagutti S V."/>
        </authorList>
    </citation>
    <scope>NUCLEOTIDE SEQUENCE</scope>
</reference>
<dbReference type="GO" id="GO:0004222">
    <property type="term" value="F:metalloendopeptidase activity"/>
    <property type="evidence" value="ECO:0007669"/>
    <property type="project" value="TreeGrafter"/>
</dbReference>
<keyword evidence="1" id="KW-0732">Signal</keyword>
<dbReference type="AlphaFoldDB" id="A0A6J6SUE3"/>
<evidence type="ECO:0000313" key="3">
    <source>
        <dbReference type="EMBL" id="CAB4738521.1"/>
    </source>
</evidence>
<dbReference type="InterPro" id="IPR016047">
    <property type="entry name" value="M23ase_b-sheet_dom"/>
</dbReference>